<dbReference type="Gene3D" id="3.40.50.720">
    <property type="entry name" value="NAD(P)-binding Rossmann-like Domain"/>
    <property type="match status" value="1"/>
</dbReference>
<dbReference type="PRINTS" id="PR00080">
    <property type="entry name" value="SDRFAMILY"/>
</dbReference>
<gene>
    <name evidence="4" type="ORF">GGR30_002256</name>
</gene>
<dbReference type="EMBL" id="JACIDZ010000006">
    <property type="protein sequence ID" value="MBB4122327.1"/>
    <property type="molecule type" value="Genomic_DNA"/>
</dbReference>
<evidence type="ECO:0000313" key="5">
    <source>
        <dbReference type="Proteomes" id="UP000530571"/>
    </source>
</evidence>
<sequence>MMTRTVLITGTSSGLGRAAARLFQAKGWNVVATMRAPEKEEELTRLDRTIVTRLDVEDQASIERAVEAGITAFGAIDVLVNNAGYGAFGPLEATPLKKARRQFDVNVMGLLAVTKALLPHFRTRKSGVIVNISSIGGRMTFPLGALYHGTKFAVEGLSESLHFELEPLGIAVKIVEPGGIRTDFSGRSLDFSNDSTLKEYQAIVNTLLEAIGPMMENGSSPETIAEVVYRAATDTTQQLRFAAGDDAVDILTRRAASDDATFIGGLKAQFGMGN</sequence>
<organism evidence="4 5">
    <name type="scientific">Martelella radicis</name>
    <dbReference type="NCBI Taxonomy" id="1397476"/>
    <lineage>
        <taxon>Bacteria</taxon>
        <taxon>Pseudomonadati</taxon>
        <taxon>Pseudomonadota</taxon>
        <taxon>Alphaproteobacteria</taxon>
        <taxon>Hyphomicrobiales</taxon>
        <taxon>Aurantimonadaceae</taxon>
        <taxon>Martelella</taxon>
    </lineage>
</organism>
<dbReference type="GO" id="GO:0016491">
    <property type="term" value="F:oxidoreductase activity"/>
    <property type="evidence" value="ECO:0007669"/>
    <property type="project" value="UniProtKB-KW"/>
</dbReference>
<dbReference type="PANTHER" id="PTHR43976">
    <property type="entry name" value="SHORT CHAIN DEHYDROGENASE"/>
    <property type="match status" value="1"/>
</dbReference>
<protein>
    <submittedName>
        <fullName evidence="4">NAD(P)-dependent dehydrogenase (Short-subunit alcohol dehydrogenase family)</fullName>
    </submittedName>
</protein>
<comment type="caution">
    <text evidence="4">The sequence shown here is derived from an EMBL/GenBank/DDBJ whole genome shotgun (WGS) entry which is preliminary data.</text>
</comment>
<comment type="similarity">
    <text evidence="1 3">Belongs to the short-chain dehydrogenases/reductases (SDR) family.</text>
</comment>
<dbReference type="PRINTS" id="PR00081">
    <property type="entry name" value="GDHRDH"/>
</dbReference>
<name>A0A7W6KJN1_9HYPH</name>
<dbReference type="InterPro" id="IPR036291">
    <property type="entry name" value="NAD(P)-bd_dom_sf"/>
</dbReference>
<reference evidence="4 5" key="1">
    <citation type="submission" date="2020-08" db="EMBL/GenBank/DDBJ databases">
        <title>Genomic Encyclopedia of Type Strains, Phase IV (KMG-IV): sequencing the most valuable type-strain genomes for metagenomic binning, comparative biology and taxonomic classification.</title>
        <authorList>
            <person name="Goeker M."/>
        </authorList>
    </citation>
    <scope>NUCLEOTIDE SEQUENCE [LARGE SCALE GENOMIC DNA]</scope>
    <source>
        <strain evidence="4 5">DSM 28101</strain>
    </source>
</reference>
<dbReference type="InterPro" id="IPR002347">
    <property type="entry name" value="SDR_fam"/>
</dbReference>
<dbReference type="RefSeq" id="WP_246413753.1">
    <property type="nucleotide sequence ID" value="NZ_JACIDZ010000006.1"/>
</dbReference>
<dbReference type="SUPFAM" id="SSF51735">
    <property type="entry name" value="NAD(P)-binding Rossmann-fold domains"/>
    <property type="match status" value="1"/>
</dbReference>
<dbReference type="Pfam" id="PF00106">
    <property type="entry name" value="adh_short"/>
    <property type="match status" value="1"/>
</dbReference>
<accession>A0A7W6KJN1</accession>
<dbReference type="CDD" id="cd05374">
    <property type="entry name" value="17beta-HSD-like_SDR_c"/>
    <property type="match status" value="1"/>
</dbReference>
<keyword evidence="5" id="KW-1185">Reference proteome</keyword>
<evidence type="ECO:0000256" key="2">
    <source>
        <dbReference type="ARBA" id="ARBA00023002"/>
    </source>
</evidence>
<dbReference type="PANTHER" id="PTHR43976:SF16">
    <property type="entry name" value="SHORT-CHAIN DEHYDROGENASE_REDUCTASE FAMILY PROTEIN"/>
    <property type="match status" value="1"/>
</dbReference>
<dbReference type="InterPro" id="IPR051911">
    <property type="entry name" value="SDR_oxidoreductase"/>
</dbReference>
<evidence type="ECO:0000256" key="1">
    <source>
        <dbReference type="ARBA" id="ARBA00006484"/>
    </source>
</evidence>
<evidence type="ECO:0000256" key="3">
    <source>
        <dbReference type="RuleBase" id="RU000363"/>
    </source>
</evidence>
<proteinExistence type="inferred from homology"/>
<dbReference type="Proteomes" id="UP000530571">
    <property type="component" value="Unassembled WGS sequence"/>
</dbReference>
<evidence type="ECO:0000313" key="4">
    <source>
        <dbReference type="EMBL" id="MBB4122327.1"/>
    </source>
</evidence>
<dbReference type="AlphaFoldDB" id="A0A7W6KJN1"/>
<keyword evidence="2" id="KW-0560">Oxidoreductase</keyword>